<dbReference type="EC" id="6.3.2.17" evidence="7"/>
<gene>
    <name evidence="26" type="ORF">ENV54_04115</name>
</gene>
<dbReference type="PROSITE" id="PS01012">
    <property type="entry name" value="FOLYLPOLYGLU_SYNT_2"/>
    <property type="match status" value="1"/>
</dbReference>
<dbReference type="EC" id="6.3.2.12" evidence="6"/>
<comment type="catalytic activity">
    <reaction evidence="20">
        <text>(6R)-5,10-methylenetetrahydrofolyl-(gamma-L-Glu)(n) + L-glutamate + ATP = (6R)-5,10-methylenetetrahydrofolyl-(gamma-L-Glu)(n+1) + ADP + phosphate + H(+)</text>
        <dbReference type="Rhea" id="RHEA:51912"/>
        <dbReference type="Rhea" id="RHEA-COMP:13257"/>
        <dbReference type="Rhea" id="RHEA-COMP:13258"/>
        <dbReference type="ChEBI" id="CHEBI:15378"/>
        <dbReference type="ChEBI" id="CHEBI:29985"/>
        <dbReference type="ChEBI" id="CHEBI:30616"/>
        <dbReference type="ChEBI" id="CHEBI:43474"/>
        <dbReference type="ChEBI" id="CHEBI:136572"/>
        <dbReference type="ChEBI" id="CHEBI:456216"/>
        <dbReference type="EC" id="6.3.2.17"/>
    </reaction>
</comment>
<dbReference type="GO" id="GO:0046872">
    <property type="term" value="F:metal ion binding"/>
    <property type="evidence" value="ECO:0007669"/>
    <property type="project" value="UniProtKB-KW"/>
</dbReference>
<evidence type="ECO:0000256" key="22">
    <source>
        <dbReference type="PIRNR" id="PIRNR001563"/>
    </source>
</evidence>
<evidence type="ECO:0000256" key="18">
    <source>
        <dbReference type="ARBA" id="ARBA00047493"/>
    </source>
</evidence>
<evidence type="ECO:0000256" key="19">
    <source>
        <dbReference type="ARBA" id="ARBA00047808"/>
    </source>
</evidence>
<evidence type="ECO:0000256" key="6">
    <source>
        <dbReference type="ARBA" id="ARBA00013023"/>
    </source>
</evidence>
<dbReference type="PANTHER" id="PTHR11136">
    <property type="entry name" value="FOLYLPOLYGLUTAMATE SYNTHASE-RELATED"/>
    <property type="match status" value="1"/>
</dbReference>
<evidence type="ECO:0000256" key="20">
    <source>
        <dbReference type="ARBA" id="ARBA00049035"/>
    </source>
</evidence>
<dbReference type="InterPro" id="IPR004101">
    <property type="entry name" value="Mur_ligase_C"/>
</dbReference>
<comment type="function">
    <text evidence="2">Functions in two distinct reactions of the de novo folate biosynthetic pathway. Catalyzes the addition of a glutamate residue to dihydropteroate (7,8-dihydropteroate or H2Pte) to form dihydrofolate (7,8-dihydrofolate monoglutamate or H2Pte-Glu). Also catalyzes successive additions of L-glutamate to tetrahydrofolate or 10-formyltetrahydrofolate or 5,10-methylenetetrahydrofolate, leading to folylpolyglutamate derivatives.</text>
</comment>
<evidence type="ECO:0000256" key="4">
    <source>
        <dbReference type="ARBA" id="ARBA00005150"/>
    </source>
</evidence>
<dbReference type="GO" id="GO:0005737">
    <property type="term" value="C:cytoplasm"/>
    <property type="evidence" value="ECO:0007669"/>
    <property type="project" value="TreeGrafter"/>
</dbReference>
<dbReference type="NCBIfam" id="TIGR01499">
    <property type="entry name" value="folC"/>
    <property type="match status" value="1"/>
</dbReference>
<reference evidence="26" key="1">
    <citation type="journal article" date="2020" name="mSystems">
        <title>Genome- and Community-Level Interaction Insights into Carbon Utilization and Element Cycling Functions of Hydrothermarchaeota in Hydrothermal Sediment.</title>
        <authorList>
            <person name="Zhou Z."/>
            <person name="Liu Y."/>
            <person name="Xu W."/>
            <person name="Pan J."/>
            <person name="Luo Z.H."/>
            <person name="Li M."/>
        </authorList>
    </citation>
    <scope>NUCLEOTIDE SEQUENCE [LARGE SCALE GENOMIC DNA]</scope>
    <source>
        <strain evidence="26">SpSt-769</strain>
    </source>
</reference>
<dbReference type="GO" id="GO:0008841">
    <property type="term" value="F:dihydrofolate synthase activity"/>
    <property type="evidence" value="ECO:0007669"/>
    <property type="project" value="UniProtKB-EC"/>
</dbReference>
<evidence type="ECO:0000256" key="14">
    <source>
        <dbReference type="ARBA" id="ARBA00022909"/>
    </source>
</evidence>
<dbReference type="SUPFAM" id="SSF53244">
    <property type="entry name" value="MurD-like peptide ligases, peptide-binding domain"/>
    <property type="match status" value="1"/>
</dbReference>
<evidence type="ECO:0000256" key="8">
    <source>
        <dbReference type="ARBA" id="ARBA00019357"/>
    </source>
</evidence>
<comment type="catalytic activity">
    <reaction evidence="21">
        <text>7,8-dihydropteroate + L-glutamate + ATP = 7,8-dihydrofolate + ADP + phosphate + H(+)</text>
        <dbReference type="Rhea" id="RHEA:23584"/>
        <dbReference type="ChEBI" id="CHEBI:15378"/>
        <dbReference type="ChEBI" id="CHEBI:17839"/>
        <dbReference type="ChEBI" id="CHEBI:29985"/>
        <dbReference type="ChEBI" id="CHEBI:30616"/>
        <dbReference type="ChEBI" id="CHEBI:43474"/>
        <dbReference type="ChEBI" id="CHEBI:57451"/>
        <dbReference type="ChEBI" id="CHEBI:456216"/>
        <dbReference type="EC" id="6.3.2.12"/>
    </reaction>
</comment>
<comment type="cofactor">
    <cofactor evidence="1">
        <name>Mg(2+)</name>
        <dbReference type="ChEBI" id="CHEBI:18420"/>
    </cofactor>
</comment>
<comment type="similarity">
    <text evidence="5 22">Belongs to the folylpolyglutamate synthase family.</text>
</comment>
<dbReference type="AlphaFoldDB" id="A0A7C4ARA9"/>
<dbReference type="GO" id="GO:0046654">
    <property type="term" value="P:tetrahydrofolate biosynthetic process"/>
    <property type="evidence" value="ECO:0007669"/>
    <property type="project" value="UniProtKB-UniPathway"/>
</dbReference>
<feature type="domain" description="Mur ligase central" evidence="25">
    <location>
        <begin position="74"/>
        <end position="291"/>
    </location>
</feature>
<comment type="catalytic activity">
    <reaction evidence="19">
        <text>10-formyltetrahydrofolyl-(gamma-L-Glu)(n) + L-glutamate + ATP = 10-formyltetrahydrofolyl-(gamma-L-Glu)(n+1) + ADP + phosphate + H(+)</text>
        <dbReference type="Rhea" id="RHEA:51904"/>
        <dbReference type="Rhea" id="RHEA-COMP:13088"/>
        <dbReference type="Rhea" id="RHEA-COMP:14300"/>
        <dbReference type="ChEBI" id="CHEBI:15378"/>
        <dbReference type="ChEBI" id="CHEBI:29985"/>
        <dbReference type="ChEBI" id="CHEBI:30616"/>
        <dbReference type="ChEBI" id="CHEBI:43474"/>
        <dbReference type="ChEBI" id="CHEBI:134413"/>
        <dbReference type="ChEBI" id="CHEBI:456216"/>
        <dbReference type="EC" id="6.3.2.17"/>
    </reaction>
</comment>
<accession>A0A7C4ARA9</accession>
<dbReference type="Pfam" id="PF08245">
    <property type="entry name" value="Mur_ligase_M"/>
    <property type="match status" value="1"/>
</dbReference>
<keyword evidence="11 22" id="KW-0547">Nucleotide-binding</keyword>
<dbReference type="EMBL" id="DTGT01000130">
    <property type="protein sequence ID" value="HGH60467.1"/>
    <property type="molecule type" value="Genomic_DNA"/>
</dbReference>
<comment type="pathway">
    <text evidence="3">Cofactor biosynthesis; tetrahydrofolate biosynthesis; 7,8-dihydrofolate from 2-amino-4-hydroxy-6-hydroxymethyl-7,8-dihydropteridine diphosphate and 4-aminobenzoate: step 2/2.</text>
</comment>
<dbReference type="Gene3D" id="3.40.1190.10">
    <property type="entry name" value="Mur-like, catalytic domain"/>
    <property type="match status" value="1"/>
</dbReference>
<dbReference type="GO" id="GO:0004326">
    <property type="term" value="F:tetrahydrofolylpolyglutamate synthase activity"/>
    <property type="evidence" value="ECO:0007669"/>
    <property type="project" value="UniProtKB-EC"/>
</dbReference>
<dbReference type="FunFam" id="3.40.1190.10:FF:000011">
    <property type="entry name" value="Folylpolyglutamate synthase/dihydrofolate synthase"/>
    <property type="match status" value="1"/>
</dbReference>
<evidence type="ECO:0000256" key="10">
    <source>
        <dbReference type="ARBA" id="ARBA00022723"/>
    </source>
</evidence>
<evidence type="ECO:0000256" key="11">
    <source>
        <dbReference type="ARBA" id="ARBA00022741"/>
    </source>
</evidence>
<organism evidence="26">
    <name type="scientific">Desulfomonile tiedjei</name>
    <dbReference type="NCBI Taxonomy" id="2358"/>
    <lineage>
        <taxon>Bacteria</taxon>
        <taxon>Pseudomonadati</taxon>
        <taxon>Thermodesulfobacteriota</taxon>
        <taxon>Desulfomonilia</taxon>
        <taxon>Desulfomonilales</taxon>
        <taxon>Desulfomonilaceae</taxon>
        <taxon>Desulfomonile</taxon>
    </lineage>
</organism>
<dbReference type="InterPro" id="IPR036565">
    <property type="entry name" value="Mur-like_cat_sf"/>
</dbReference>
<keyword evidence="12 22" id="KW-0067">ATP-binding</keyword>
<comment type="pathway">
    <text evidence="4">Cofactor biosynthesis; tetrahydrofolylpolyglutamate biosynthesis.</text>
</comment>
<dbReference type="InterPro" id="IPR001645">
    <property type="entry name" value="Folylpolyglutamate_synth"/>
</dbReference>
<dbReference type="SUPFAM" id="SSF53623">
    <property type="entry name" value="MurD-like peptide ligases, catalytic domain"/>
    <property type="match status" value="1"/>
</dbReference>
<evidence type="ECO:0000256" key="9">
    <source>
        <dbReference type="ARBA" id="ARBA00022598"/>
    </source>
</evidence>
<dbReference type="UniPathway" id="UPA00077">
    <property type="reaction ID" value="UER00157"/>
</dbReference>
<evidence type="ECO:0000259" key="24">
    <source>
        <dbReference type="Pfam" id="PF02875"/>
    </source>
</evidence>
<feature type="domain" description="Mur ligase C-terminal" evidence="24">
    <location>
        <begin position="317"/>
        <end position="436"/>
    </location>
</feature>
<feature type="region of interest" description="Disordered" evidence="23">
    <location>
        <begin position="1"/>
        <end position="23"/>
    </location>
</feature>
<keyword evidence="14" id="KW-0289">Folate biosynthesis</keyword>
<dbReference type="InterPro" id="IPR036615">
    <property type="entry name" value="Mur_ligase_C_dom_sf"/>
</dbReference>
<evidence type="ECO:0000259" key="25">
    <source>
        <dbReference type="Pfam" id="PF08245"/>
    </source>
</evidence>
<sequence>MSTRLAASPTRERCTALSSMNTESTVEDRRQEYARTVSFLCGLERFGILLGLDNIAALLEKMGNPQRSFRSVHITGSNGKGSTASFIHGMVRAAGMRPALYTSPHLNDFRERIRLDGRLISKDAIIKATNKIRELYDPSRTTFFEFTTALAFDQISEFKPDLAVIEVGLGGRLDATNILAPEVSVITDVSLEHQDYLGSTIAAIAREKAGILKPGTSVVTGASRRQAREVILAEAQRLACPVREFGKDFRAVRGANGFFSYESPYSRLEDIRLSMAASYQVKNAALAIAVVEELIKGDYVIPEEAIREGIFATRFPGRFELLAERPHVIIDGAHTPEGMRLLKSNIRRLFPNKDVRLLLGMLKDKNYRDLASIIAPIAKEVACVAPQSNRALEPEELSHLLQARGIPASPHETIEEGFDYLRSKADPNDLILAAGSLYMIGPVRALCGYPNE</sequence>
<evidence type="ECO:0000256" key="3">
    <source>
        <dbReference type="ARBA" id="ARBA00004799"/>
    </source>
</evidence>
<evidence type="ECO:0000256" key="13">
    <source>
        <dbReference type="ARBA" id="ARBA00022842"/>
    </source>
</evidence>
<comment type="catalytic activity">
    <reaction evidence="18">
        <text>(6S)-5,6,7,8-tetrahydrofolyl-(gamma-L-Glu)(n) + L-glutamate + ATP = (6S)-5,6,7,8-tetrahydrofolyl-(gamma-L-Glu)(n+1) + ADP + phosphate + H(+)</text>
        <dbReference type="Rhea" id="RHEA:10580"/>
        <dbReference type="Rhea" id="RHEA-COMP:14738"/>
        <dbReference type="Rhea" id="RHEA-COMP:14740"/>
        <dbReference type="ChEBI" id="CHEBI:15378"/>
        <dbReference type="ChEBI" id="CHEBI:29985"/>
        <dbReference type="ChEBI" id="CHEBI:30616"/>
        <dbReference type="ChEBI" id="CHEBI:43474"/>
        <dbReference type="ChEBI" id="CHEBI:141005"/>
        <dbReference type="ChEBI" id="CHEBI:456216"/>
        <dbReference type="EC" id="6.3.2.17"/>
    </reaction>
</comment>
<evidence type="ECO:0000256" key="21">
    <source>
        <dbReference type="ARBA" id="ARBA00049161"/>
    </source>
</evidence>
<proteinExistence type="inferred from homology"/>
<evidence type="ECO:0000256" key="2">
    <source>
        <dbReference type="ARBA" id="ARBA00002714"/>
    </source>
</evidence>
<protein>
    <recommendedName>
        <fullName evidence="8">Dihydrofolate synthase/folylpolyglutamate synthase</fullName>
        <ecNumber evidence="6">6.3.2.12</ecNumber>
        <ecNumber evidence="7">6.3.2.17</ecNumber>
    </recommendedName>
    <alternativeName>
        <fullName evidence="17">Folylpoly-gamma-glutamate synthetase-dihydrofolate synthetase</fullName>
    </alternativeName>
    <alternativeName>
        <fullName evidence="15">Folylpolyglutamate synthetase</fullName>
    </alternativeName>
    <alternativeName>
        <fullName evidence="16">Tetrahydrofolylpolyglutamate synthase</fullName>
    </alternativeName>
</protein>
<dbReference type="InterPro" id="IPR018109">
    <property type="entry name" value="Folylpolyglutamate_synth_CS"/>
</dbReference>
<evidence type="ECO:0000256" key="5">
    <source>
        <dbReference type="ARBA" id="ARBA00008276"/>
    </source>
</evidence>
<dbReference type="Pfam" id="PF02875">
    <property type="entry name" value="Mur_ligase_C"/>
    <property type="match status" value="1"/>
</dbReference>
<evidence type="ECO:0000256" key="12">
    <source>
        <dbReference type="ARBA" id="ARBA00022840"/>
    </source>
</evidence>
<dbReference type="Gene3D" id="3.90.190.20">
    <property type="entry name" value="Mur ligase, C-terminal domain"/>
    <property type="match status" value="1"/>
</dbReference>
<evidence type="ECO:0000256" key="7">
    <source>
        <dbReference type="ARBA" id="ARBA00013025"/>
    </source>
</evidence>
<dbReference type="GO" id="GO:0005524">
    <property type="term" value="F:ATP binding"/>
    <property type="evidence" value="ECO:0007669"/>
    <property type="project" value="UniProtKB-KW"/>
</dbReference>
<dbReference type="InterPro" id="IPR013221">
    <property type="entry name" value="Mur_ligase_cen"/>
</dbReference>
<evidence type="ECO:0000256" key="17">
    <source>
        <dbReference type="ARBA" id="ARBA00032510"/>
    </source>
</evidence>
<keyword evidence="9 22" id="KW-0436">Ligase</keyword>
<comment type="caution">
    <text evidence="26">The sequence shown here is derived from an EMBL/GenBank/DDBJ whole genome shotgun (WGS) entry which is preliminary data.</text>
</comment>
<dbReference type="GO" id="GO:0046656">
    <property type="term" value="P:folic acid biosynthetic process"/>
    <property type="evidence" value="ECO:0007669"/>
    <property type="project" value="UniProtKB-KW"/>
</dbReference>
<dbReference type="PIRSF" id="PIRSF001563">
    <property type="entry name" value="Folylpolyglu_synth"/>
    <property type="match status" value="1"/>
</dbReference>
<evidence type="ECO:0000256" key="15">
    <source>
        <dbReference type="ARBA" id="ARBA00030048"/>
    </source>
</evidence>
<keyword evidence="13" id="KW-0460">Magnesium</keyword>
<keyword evidence="10" id="KW-0479">Metal-binding</keyword>
<evidence type="ECO:0000256" key="1">
    <source>
        <dbReference type="ARBA" id="ARBA00001946"/>
    </source>
</evidence>
<evidence type="ECO:0000256" key="23">
    <source>
        <dbReference type="SAM" id="MobiDB-lite"/>
    </source>
</evidence>
<evidence type="ECO:0000313" key="26">
    <source>
        <dbReference type="EMBL" id="HGH60467.1"/>
    </source>
</evidence>
<name>A0A7C4ARA9_9BACT</name>
<evidence type="ECO:0000256" key="16">
    <source>
        <dbReference type="ARBA" id="ARBA00030592"/>
    </source>
</evidence>
<dbReference type="PANTHER" id="PTHR11136:SF0">
    <property type="entry name" value="DIHYDROFOLATE SYNTHETASE-RELATED"/>
    <property type="match status" value="1"/>
</dbReference>